<organism evidence="1 2">
    <name type="scientific">Nonomuraea spiralis</name>
    <dbReference type="NCBI Taxonomy" id="46182"/>
    <lineage>
        <taxon>Bacteria</taxon>
        <taxon>Bacillati</taxon>
        <taxon>Actinomycetota</taxon>
        <taxon>Actinomycetes</taxon>
        <taxon>Streptosporangiales</taxon>
        <taxon>Streptosporangiaceae</taxon>
        <taxon>Nonomuraea</taxon>
    </lineage>
</organism>
<proteinExistence type="predicted"/>
<dbReference type="RefSeq" id="WP_189651322.1">
    <property type="nucleotide sequence ID" value="NZ_BMRC01000018.1"/>
</dbReference>
<name>A0ABV5IST0_9ACTN</name>
<keyword evidence="2" id="KW-1185">Reference proteome</keyword>
<protein>
    <submittedName>
        <fullName evidence="1">Uncharacterized protein</fullName>
    </submittedName>
</protein>
<dbReference type="Proteomes" id="UP001589647">
    <property type="component" value="Unassembled WGS sequence"/>
</dbReference>
<evidence type="ECO:0000313" key="1">
    <source>
        <dbReference type="EMBL" id="MFB9207619.1"/>
    </source>
</evidence>
<comment type="caution">
    <text evidence="1">The sequence shown here is derived from an EMBL/GenBank/DDBJ whole genome shotgun (WGS) entry which is preliminary data.</text>
</comment>
<evidence type="ECO:0000313" key="2">
    <source>
        <dbReference type="Proteomes" id="UP001589647"/>
    </source>
</evidence>
<sequence length="156" mass="16750">MTPDPLVTMIAKSMIDAQTTADVPYPLRAHQDAPRVAADLRAAGMVTGSSSATDAPSRTAAFAAPYGVIASGDARLVVAARRTGEHRVAGHLNQAAISSRDRRRHVHRSRRGGRPIRLPVRGVDDRIWPDLTHQRVYVGSSAHIEGQPLNPPTVLS</sequence>
<gene>
    <name evidence="1" type="ORF">ACFFV7_41005</name>
</gene>
<dbReference type="EMBL" id="JBHMEI010000063">
    <property type="protein sequence ID" value="MFB9207619.1"/>
    <property type="molecule type" value="Genomic_DNA"/>
</dbReference>
<reference evidence="1 2" key="1">
    <citation type="submission" date="2024-09" db="EMBL/GenBank/DDBJ databases">
        <authorList>
            <person name="Sun Q."/>
            <person name="Mori K."/>
        </authorList>
    </citation>
    <scope>NUCLEOTIDE SEQUENCE [LARGE SCALE GENOMIC DNA]</scope>
    <source>
        <strain evidence="1 2">CCM 3426</strain>
    </source>
</reference>
<accession>A0ABV5IST0</accession>